<dbReference type="RefSeq" id="WP_171090009.1">
    <property type="nucleotide sequence ID" value="NZ_CP053069.1"/>
</dbReference>
<evidence type="ECO:0000313" key="3">
    <source>
        <dbReference type="EMBL" id="QJR09907.1"/>
    </source>
</evidence>
<accession>A0A6M4GW98</accession>
<gene>
    <name evidence="3" type="ORF">DSM104443_00958</name>
</gene>
<dbReference type="GO" id="GO:0003677">
    <property type="term" value="F:DNA binding"/>
    <property type="evidence" value="ECO:0007669"/>
    <property type="project" value="InterPro"/>
</dbReference>
<proteinExistence type="predicted"/>
<dbReference type="PROSITE" id="PS50930">
    <property type="entry name" value="HTH_LYTTR"/>
    <property type="match status" value="1"/>
</dbReference>
<reference evidence="3 4" key="1">
    <citation type="submission" date="2020-04" db="EMBL/GenBank/DDBJ databases">
        <title>Usitatibacter rugosus gen. nov., sp. nov. and Usitatibacter palustris sp. nov., novel members of Usitatibacteraceae fam. nov. within the order Nitrosomonadales isolated from soil.</title>
        <authorList>
            <person name="Huber K.J."/>
            <person name="Neumann-Schaal M."/>
            <person name="Geppert A."/>
            <person name="Luckner M."/>
            <person name="Wanner G."/>
            <person name="Overmann J."/>
        </authorList>
    </citation>
    <scope>NUCLEOTIDE SEQUENCE [LARGE SCALE GENOMIC DNA]</scope>
    <source>
        <strain evidence="3 4">0125_3</strain>
    </source>
</reference>
<dbReference type="Pfam" id="PF04397">
    <property type="entry name" value="LytTR"/>
    <property type="match status" value="1"/>
</dbReference>
<dbReference type="PANTHER" id="PTHR37299">
    <property type="entry name" value="TRANSCRIPTIONAL REGULATOR-RELATED"/>
    <property type="match status" value="1"/>
</dbReference>
<feature type="compositionally biased region" description="Basic and acidic residues" evidence="1">
    <location>
        <begin position="9"/>
        <end position="18"/>
    </location>
</feature>
<protein>
    <recommendedName>
        <fullName evidence="2">HTH LytTR-type domain-containing protein</fullName>
    </recommendedName>
</protein>
<dbReference type="Gene3D" id="2.40.50.1020">
    <property type="entry name" value="LytTr DNA-binding domain"/>
    <property type="match status" value="1"/>
</dbReference>
<keyword evidence="4" id="KW-1185">Reference proteome</keyword>
<feature type="region of interest" description="Disordered" evidence="1">
    <location>
        <begin position="1"/>
        <end position="21"/>
    </location>
</feature>
<dbReference type="KEGG" id="uru:DSM104443_00958"/>
<organism evidence="3 4">
    <name type="scientific">Usitatibacter rugosus</name>
    <dbReference type="NCBI Taxonomy" id="2732067"/>
    <lineage>
        <taxon>Bacteria</taxon>
        <taxon>Pseudomonadati</taxon>
        <taxon>Pseudomonadota</taxon>
        <taxon>Betaproteobacteria</taxon>
        <taxon>Nitrosomonadales</taxon>
        <taxon>Usitatibacteraceae</taxon>
        <taxon>Usitatibacter</taxon>
    </lineage>
</organism>
<dbReference type="Proteomes" id="UP000501534">
    <property type="component" value="Chromosome"/>
</dbReference>
<feature type="domain" description="HTH LytTR-type" evidence="2">
    <location>
        <begin position="23"/>
        <end position="127"/>
    </location>
</feature>
<dbReference type="AlphaFoldDB" id="A0A6M4GW98"/>
<evidence type="ECO:0000259" key="2">
    <source>
        <dbReference type="PROSITE" id="PS50930"/>
    </source>
</evidence>
<dbReference type="PANTHER" id="PTHR37299:SF1">
    <property type="entry name" value="STAGE 0 SPORULATION PROTEIN A HOMOLOG"/>
    <property type="match status" value="1"/>
</dbReference>
<evidence type="ECO:0000256" key="1">
    <source>
        <dbReference type="SAM" id="MobiDB-lite"/>
    </source>
</evidence>
<evidence type="ECO:0000313" key="4">
    <source>
        <dbReference type="Proteomes" id="UP000501534"/>
    </source>
</evidence>
<dbReference type="EMBL" id="CP053069">
    <property type="protein sequence ID" value="QJR09907.1"/>
    <property type="molecule type" value="Genomic_DNA"/>
</dbReference>
<dbReference type="InterPro" id="IPR046947">
    <property type="entry name" value="LytR-like"/>
</dbReference>
<name>A0A6M4GW98_9PROT</name>
<dbReference type="SMART" id="SM00850">
    <property type="entry name" value="LytTR"/>
    <property type="match status" value="1"/>
</dbReference>
<dbReference type="InterPro" id="IPR007492">
    <property type="entry name" value="LytTR_DNA-bd_dom"/>
</dbReference>
<dbReference type="GO" id="GO:0000156">
    <property type="term" value="F:phosphorelay response regulator activity"/>
    <property type="evidence" value="ECO:0007669"/>
    <property type="project" value="InterPro"/>
</dbReference>
<sequence length="132" mass="15015">MESAIGWEAAHRGPESTSKRRRLALKSGSRTFLVDVEQVDWVEAAGNYLVFHAGRERYTVRLTMREMEPRLAAANIVRIHKSTFVNLDRVKSIEPIHAGDHLVTLQDGTELVMSRTYRPRVNAALFLDDSPR</sequence>